<dbReference type="AlphaFoldDB" id="A0A6S6UD86"/>
<evidence type="ECO:0000256" key="1">
    <source>
        <dbReference type="SAM" id="Phobius"/>
    </source>
</evidence>
<name>A0A6S6UD86_9BACT</name>
<keyword evidence="1" id="KW-0812">Transmembrane</keyword>
<gene>
    <name evidence="2" type="ORF">HELGO_WM62487</name>
</gene>
<evidence type="ECO:0000313" key="2">
    <source>
        <dbReference type="EMBL" id="CAA6829788.1"/>
    </source>
</evidence>
<protein>
    <submittedName>
        <fullName evidence="2">Uncharacterized protein</fullName>
    </submittedName>
</protein>
<reference evidence="2" key="1">
    <citation type="submission" date="2020-01" db="EMBL/GenBank/DDBJ databases">
        <authorList>
            <person name="Meier V. D."/>
            <person name="Meier V D."/>
        </authorList>
    </citation>
    <scope>NUCLEOTIDE SEQUENCE</scope>
    <source>
        <strain evidence="2">HLG_WM_MAG_10</strain>
    </source>
</reference>
<keyword evidence="1" id="KW-0472">Membrane</keyword>
<feature type="transmembrane region" description="Helical" evidence="1">
    <location>
        <begin position="37"/>
        <end position="61"/>
    </location>
</feature>
<proteinExistence type="predicted"/>
<keyword evidence="1" id="KW-1133">Transmembrane helix</keyword>
<sequence>MKKAIFFNVLITLAWIPYSMQRWLQMPYVEGVWTSEIIIIFTAFFIAAGLAISNTLLLFSLKFTKYKPFFTKLTMLHLAGLFIYPIYAGMTVSL</sequence>
<dbReference type="EMBL" id="CACVAQ010000517">
    <property type="protein sequence ID" value="CAA6829788.1"/>
    <property type="molecule type" value="Genomic_DNA"/>
</dbReference>
<organism evidence="2">
    <name type="scientific">uncultured Aureispira sp</name>
    <dbReference type="NCBI Taxonomy" id="1331704"/>
    <lineage>
        <taxon>Bacteria</taxon>
        <taxon>Pseudomonadati</taxon>
        <taxon>Bacteroidota</taxon>
        <taxon>Saprospiria</taxon>
        <taxon>Saprospirales</taxon>
        <taxon>Saprospiraceae</taxon>
        <taxon>Aureispira</taxon>
        <taxon>environmental samples</taxon>
    </lineage>
</organism>
<feature type="non-terminal residue" evidence="2">
    <location>
        <position position="94"/>
    </location>
</feature>
<feature type="transmembrane region" description="Helical" evidence="1">
    <location>
        <begin position="73"/>
        <end position="90"/>
    </location>
</feature>
<accession>A0A6S6UD86</accession>